<accession>A0ACC1M597</accession>
<organism evidence="1 2">
    <name type="scientific">Coemansia aciculifera</name>
    <dbReference type="NCBI Taxonomy" id="417176"/>
    <lineage>
        <taxon>Eukaryota</taxon>
        <taxon>Fungi</taxon>
        <taxon>Fungi incertae sedis</taxon>
        <taxon>Zoopagomycota</taxon>
        <taxon>Kickxellomycotina</taxon>
        <taxon>Kickxellomycetes</taxon>
        <taxon>Kickxellales</taxon>
        <taxon>Kickxellaceae</taxon>
        <taxon>Coemansia</taxon>
    </lineage>
</organism>
<dbReference type="EMBL" id="JANBVB010000229">
    <property type="protein sequence ID" value="KAJ2896053.1"/>
    <property type="molecule type" value="Genomic_DNA"/>
</dbReference>
<protein>
    <submittedName>
        <fullName evidence="1">Uncharacterized protein</fullName>
    </submittedName>
</protein>
<name>A0ACC1M597_9FUNG</name>
<reference evidence="1" key="1">
    <citation type="submission" date="2022-07" db="EMBL/GenBank/DDBJ databases">
        <title>Phylogenomic reconstructions and comparative analyses of Kickxellomycotina fungi.</title>
        <authorList>
            <person name="Reynolds N.K."/>
            <person name="Stajich J.E."/>
            <person name="Barry K."/>
            <person name="Grigoriev I.V."/>
            <person name="Crous P."/>
            <person name="Smith M.E."/>
        </authorList>
    </citation>
    <scope>NUCLEOTIDE SEQUENCE</scope>
    <source>
        <strain evidence="1">CBS 190363</strain>
    </source>
</reference>
<comment type="caution">
    <text evidence="1">The sequence shown here is derived from an EMBL/GenBank/DDBJ whole genome shotgun (WGS) entry which is preliminary data.</text>
</comment>
<dbReference type="Proteomes" id="UP001139981">
    <property type="component" value="Unassembled WGS sequence"/>
</dbReference>
<sequence length="133" mass="13359">MARLSSALLASATFAAAATAQQCVASQTECAADSSLLMTCQGSTWVTARCPTNQYCMTMMPGMVHCMLQPANVGPTASSTPTPTPSSTSTPTHPSSSDSSDSSDSKNTHSGAAANKVAAVGLSVVVVALVALF</sequence>
<evidence type="ECO:0000313" key="2">
    <source>
        <dbReference type="Proteomes" id="UP001139981"/>
    </source>
</evidence>
<proteinExistence type="predicted"/>
<evidence type="ECO:0000313" key="1">
    <source>
        <dbReference type="EMBL" id="KAJ2896053.1"/>
    </source>
</evidence>
<gene>
    <name evidence="1" type="ORF">IWW38_002127</name>
</gene>
<keyword evidence="2" id="KW-1185">Reference proteome</keyword>